<comment type="caution">
    <text evidence="2">The sequence shown here is derived from an EMBL/GenBank/DDBJ whole genome shotgun (WGS) entry which is preliminary data.</text>
</comment>
<keyword evidence="3" id="KW-1185">Reference proteome</keyword>
<sequence length="68" mass="7082">MVERAGGPDPGAEKQQTLHAEDPVGPVRTELKAGGPAWGAGIVDRESERKSCSLRTGEMKLAPPTPCG</sequence>
<dbReference type="AlphaFoldDB" id="A0AAV7UZX8"/>
<proteinExistence type="predicted"/>
<gene>
    <name evidence="2" type="ORF">NDU88_002507</name>
</gene>
<evidence type="ECO:0000313" key="2">
    <source>
        <dbReference type="EMBL" id="KAJ1193202.1"/>
    </source>
</evidence>
<organism evidence="2 3">
    <name type="scientific">Pleurodeles waltl</name>
    <name type="common">Iberian ribbed newt</name>
    <dbReference type="NCBI Taxonomy" id="8319"/>
    <lineage>
        <taxon>Eukaryota</taxon>
        <taxon>Metazoa</taxon>
        <taxon>Chordata</taxon>
        <taxon>Craniata</taxon>
        <taxon>Vertebrata</taxon>
        <taxon>Euteleostomi</taxon>
        <taxon>Amphibia</taxon>
        <taxon>Batrachia</taxon>
        <taxon>Caudata</taxon>
        <taxon>Salamandroidea</taxon>
        <taxon>Salamandridae</taxon>
        <taxon>Pleurodelinae</taxon>
        <taxon>Pleurodeles</taxon>
    </lineage>
</organism>
<dbReference type="Proteomes" id="UP001066276">
    <property type="component" value="Chromosome 2_2"/>
</dbReference>
<name>A0AAV7UZX8_PLEWA</name>
<reference evidence="2" key="1">
    <citation type="journal article" date="2022" name="bioRxiv">
        <title>Sequencing and chromosome-scale assembly of the giantPleurodeles waltlgenome.</title>
        <authorList>
            <person name="Brown T."/>
            <person name="Elewa A."/>
            <person name="Iarovenko S."/>
            <person name="Subramanian E."/>
            <person name="Araus A.J."/>
            <person name="Petzold A."/>
            <person name="Susuki M."/>
            <person name="Suzuki K.-i.T."/>
            <person name="Hayashi T."/>
            <person name="Toyoda A."/>
            <person name="Oliveira C."/>
            <person name="Osipova E."/>
            <person name="Leigh N.D."/>
            <person name="Simon A."/>
            <person name="Yun M.H."/>
        </authorList>
    </citation>
    <scope>NUCLEOTIDE SEQUENCE</scope>
    <source>
        <strain evidence="2">20211129_DDA</strain>
        <tissue evidence="2">Liver</tissue>
    </source>
</reference>
<accession>A0AAV7UZX8</accession>
<evidence type="ECO:0000256" key="1">
    <source>
        <dbReference type="SAM" id="MobiDB-lite"/>
    </source>
</evidence>
<protein>
    <submittedName>
        <fullName evidence="2">Uncharacterized protein</fullName>
    </submittedName>
</protein>
<feature type="region of interest" description="Disordered" evidence="1">
    <location>
        <begin position="1"/>
        <end position="68"/>
    </location>
</feature>
<dbReference type="EMBL" id="JANPWB010000004">
    <property type="protein sequence ID" value="KAJ1193202.1"/>
    <property type="molecule type" value="Genomic_DNA"/>
</dbReference>
<evidence type="ECO:0000313" key="3">
    <source>
        <dbReference type="Proteomes" id="UP001066276"/>
    </source>
</evidence>